<name>A0A426YWG4_ENSVE</name>
<proteinExistence type="predicted"/>
<gene>
    <name evidence="2" type="ORF">B296_00006086</name>
</gene>
<evidence type="ECO:0000313" key="3">
    <source>
        <dbReference type="Proteomes" id="UP000287651"/>
    </source>
</evidence>
<comment type="caution">
    <text evidence="2">The sequence shown here is derived from an EMBL/GenBank/DDBJ whole genome shotgun (WGS) entry which is preliminary data.</text>
</comment>
<organism evidence="2 3">
    <name type="scientific">Ensete ventricosum</name>
    <name type="common">Abyssinian banana</name>
    <name type="synonym">Musa ensete</name>
    <dbReference type="NCBI Taxonomy" id="4639"/>
    <lineage>
        <taxon>Eukaryota</taxon>
        <taxon>Viridiplantae</taxon>
        <taxon>Streptophyta</taxon>
        <taxon>Embryophyta</taxon>
        <taxon>Tracheophyta</taxon>
        <taxon>Spermatophyta</taxon>
        <taxon>Magnoliopsida</taxon>
        <taxon>Liliopsida</taxon>
        <taxon>Zingiberales</taxon>
        <taxon>Musaceae</taxon>
        <taxon>Ensete</taxon>
    </lineage>
</organism>
<accession>A0A426YWG4</accession>
<sequence>MGPNARTMARILSSSPPPLESVSVGGSSKTPFTVPIDSFRPHRQAMNADGRRGCREGAARWLDREPDLMASNAIRGARGAGGPGASSSVAETRPPTRPRRRRANYHVDWYA</sequence>
<protein>
    <submittedName>
        <fullName evidence="2">Uncharacterized protein</fullName>
    </submittedName>
</protein>
<evidence type="ECO:0000313" key="2">
    <source>
        <dbReference type="EMBL" id="RRT56070.1"/>
    </source>
</evidence>
<reference evidence="2 3" key="1">
    <citation type="journal article" date="2014" name="Agronomy (Basel)">
        <title>A Draft Genome Sequence for Ensete ventricosum, the Drought-Tolerant Tree Against Hunger.</title>
        <authorList>
            <person name="Harrison J."/>
            <person name="Moore K.A."/>
            <person name="Paszkiewicz K."/>
            <person name="Jones T."/>
            <person name="Grant M."/>
            <person name="Ambacheew D."/>
            <person name="Muzemil S."/>
            <person name="Studholme D.J."/>
        </authorList>
    </citation>
    <scope>NUCLEOTIDE SEQUENCE [LARGE SCALE GENOMIC DNA]</scope>
</reference>
<feature type="region of interest" description="Disordered" evidence="1">
    <location>
        <begin position="74"/>
        <end position="111"/>
    </location>
</feature>
<dbReference type="Proteomes" id="UP000287651">
    <property type="component" value="Unassembled WGS sequence"/>
</dbReference>
<dbReference type="EMBL" id="AMZH03009785">
    <property type="protein sequence ID" value="RRT56070.1"/>
    <property type="molecule type" value="Genomic_DNA"/>
</dbReference>
<dbReference type="AlphaFoldDB" id="A0A426YWG4"/>
<evidence type="ECO:0000256" key="1">
    <source>
        <dbReference type="SAM" id="MobiDB-lite"/>
    </source>
</evidence>
<feature type="region of interest" description="Disordered" evidence="1">
    <location>
        <begin position="1"/>
        <end position="37"/>
    </location>
</feature>